<sequence>MFNNKIILVTGGTGSWGHELVRQLLPFKPKEIRIFSRNESNQFAMKQEFNHNLKLRFIIGDIKEKKALIDASQHVDYIFHLAALKHVPVCEEQPVEALKTNVIGTQNVIDAAVYHRIKKVMYISTDKASDPSNFYGLSKAMGEKLIIHANTLNTNTKFVCIRGGNVLGSNGSVVNVFKKQIQYNKKVGITDLNMTRFFLNVEDAIKLVFKATLESIGGEIFVMKMPTCRILDLAQVLIEASNIKNVDIEILGIRPGEKIHEMLLSEYESTKTLIFDNDYFVILPAINIKGLKEHYSKYKSVKIINYNSSTGLMNKEEIKDLLMKGRLI</sequence>
<dbReference type="AlphaFoldDB" id="A0A800MU04"/>
<dbReference type="Proteomes" id="UP000465778">
    <property type="component" value="Unassembled WGS sequence"/>
</dbReference>
<proteinExistence type="inferred from homology"/>
<dbReference type="InterPro" id="IPR051203">
    <property type="entry name" value="Polysaccharide_Synthase-Rel"/>
</dbReference>
<dbReference type="EC" id="4.2.1.135" evidence="3"/>
<dbReference type="RefSeq" id="WP_159346156.1">
    <property type="nucleotide sequence ID" value="NZ_JBALOT010000020.1"/>
</dbReference>
<reference evidence="3 4" key="1">
    <citation type="journal article" date="2020" name="G3 (Bethesda)">
        <title>Whole Genome Sequencing and Comparative Genomics of Two Nematicidal Bacillus Strains Reveals a Wide Range of Possible Virulence Factors.</title>
        <authorList>
            <person name="Susic N."/>
            <person name="Janezic S."/>
            <person name="Rupnik M."/>
            <person name="Geric Stare B."/>
        </authorList>
    </citation>
    <scope>NUCLEOTIDE SEQUENCE [LARGE SCALE GENOMIC DNA]</scope>
    <source>
        <strain evidence="3 4">I-1582</strain>
    </source>
</reference>
<dbReference type="PANTHER" id="PTHR43318:SF2">
    <property type="entry name" value="UDP-N-ACETYLGLUCOSAMINE 4,6-DEHYDRATASE (INVERTING)"/>
    <property type="match status" value="1"/>
</dbReference>
<comment type="caution">
    <text evidence="3">The sequence shown here is derived from an EMBL/GenBank/DDBJ whole genome shotgun (WGS) entry which is preliminary data.</text>
</comment>
<dbReference type="GO" id="GO:0016829">
    <property type="term" value="F:lyase activity"/>
    <property type="evidence" value="ECO:0007669"/>
    <property type="project" value="UniProtKB-KW"/>
</dbReference>
<gene>
    <name evidence="3" type="ORF">KIS1582_3869</name>
</gene>
<dbReference type="OrthoDB" id="9803111at2"/>
<organism evidence="3 4">
    <name type="scientific">Cytobacillus firmus</name>
    <name type="common">Bacillus firmus</name>
    <dbReference type="NCBI Taxonomy" id="1399"/>
    <lineage>
        <taxon>Bacteria</taxon>
        <taxon>Bacillati</taxon>
        <taxon>Bacillota</taxon>
        <taxon>Bacilli</taxon>
        <taxon>Bacillales</taxon>
        <taxon>Bacillaceae</taxon>
        <taxon>Cytobacillus</taxon>
    </lineage>
</organism>
<dbReference type="PANTHER" id="PTHR43318">
    <property type="entry name" value="UDP-N-ACETYLGLUCOSAMINE 4,6-DEHYDRATASE"/>
    <property type="match status" value="1"/>
</dbReference>
<dbReference type="EMBL" id="VDEM01000059">
    <property type="protein sequence ID" value="KAF0822381.1"/>
    <property type="molecule type" value="Genomic_DNA"/>
</dbReference>
<dbReference type="InterPro" id="IPR036291">
    <property type="entry name" value="NAD(P)-bd_dom_sf"/>
</dbReference>
<evidence type="ECO:0000313" key="4">
    <source>
        <dbReference type="Proteomes" id="UP000465778"/>
    </source>
</evidence>
<dbReference type="CDD" id="cd05237">
    <property type="entry name" value="UDP_invert_4-6DH_SDR_e"/>
    <property type="match status" value="1"/>
</dbReference>
<evidence type="ECO:0000259" key="2">
    <source>
        <dbReference type="Pfam" id="PF02719"/>
    </source>
</evidence>
<keyword evidence="3" id="KW-0456">Lyase</keyword>
<feature type="domain" description="Polysaccharide biosynthesis protein CapD-like" evidence="2">
    <location>
        <begin position="7"/>
        <end position="279"/>
    </location>
</feature>
<dbReference type="SUPFAM" id="SSF51735">
    <property type="entry name" value="NAD(P)-binding Rossmann-fold domains"/>
    <property type="match status" value="1"/>
</dbReference>
<comment type="similarity">
    <text evidence="1">Belongs to the polysaccharide synthase family.</text>
</comment>
<dbReference type="Gene3D" id="3.40.50.720">
    <property type="entry name" value="NAD(P)-binding Rossmann-like Domain"/>
    <property type="match status" value="1"/>
</dbReference>
<dbReference type="Pfam" id="PF02719">
    <property type="entry name" value="Polysacc_synt_2"/>
    <property type="match status" value="1"/>
</dbReference>
<protein>
    <submittedName>
        <fullName evidence="3">UDP-N-acetylglucosamine 4,6-dehydratase</fullName>
        <ecNumber evidence="3">4.2.1.135</ecNumber>
    </submittedName>
</protein>
<evidence type="ECO:0000313" key="3">
    <source>
        <dbReference type="EMBL" id="KAF0822381.1"/>
    </source>
</evidence>
<name>A0A800MU04_CYTFI</name>
<evidence type="ECO:0000256" key="1">
    <source>
        <dbReference type="ARBA" id="ARBA00007430"/>
    </source>
</evidence>
<accession>A0A800MU04</accession>
<dbReference type="InterPro" id="IPR003869">
    <property type="entry name" value="Polysac_CapD-like"/>
</dbReference>